<comment type="subcellular location">
    <subcellularLocation>
        <location evidence="1">Cytoplasm</location>
        <location evidence="1">Cytosol</location>
    </subcellularLocation>
</comment>
<evidence type="ECO:0000256" key="4">
    <source>
        <dbReference type="ARBA" id="ARBA00023186"/>
    </source>
</evidence>
<dbReference type="InterPro" id="IPR008622">
    <property type="entry name" value="FliT"/>
</dbReference>
<dbReference type="OrthoDB" id="6238322at2"/>
<evidence type="ECO:0000256" key="5">
    <source>
        <dbReference type="ARBA" id="ARBA00093797"/>
    </source>
</evidence>
<dbReference type="EMBL" id="FNIV01000002">
    <property type="protein sequence ID" value="SDN88137.1"/>
    <property type="molecule type" value="Genomic_DNA"/>
</dbReference>
<feature type="compositionally biased region" description="Polar residues" evidence="6">
    <location>
        <begin position="122"/>
        <end position="131"/>
    </location>
</feature>
<protein>
    <recommendedName>
        <fullName evidence="5">Flagellar protein FliT</fullName>
    </recommendedName>
</protein>
<dbReference type="Pfam" id="PF05400">
    <property type="entry name" value="FliT"/>
    <property type="match status" value="1"/>
</dbReference>
<gene>
    <name evidence="7" type="ORF">SAMN04487957_102266</name>
</gene>
<name>A0A1H0F0E4_9GAMM</name>
<keyword evidence="8" id="KW-1185">Reference proteome</keyword>
<keyword evidence="2" id="KW-0963">Cytoplasm</keyword>
<keyword evidence="7" id="KW-0966">Cell projection</keyword>
<evidence type="ECO:0000256" key="6">
    <source>
        <dbReference type="SAM" id="MobiDB-lite"/>
    </source>
</evidence>
<evidence type="ECO:0000313" key="8">
    <source>
        <dbReference type="Proteomes" id="UP000199075"/>
    </source>
</evidence>
<evidence type="ECO:0000256" key="1">
    <source>
        <dbReference type="ARBA" id="ARBA00004514"/>
    </source>
</evidence>
<proteinExistence type="predicted"/>
<dbReference type="AlphaFoldDB" id="A0A1H0F0E4"/>
<keyword evidence="7" id="KW-0969">Cilium</keyword>
<dbReference type="RefSeq" id="WP_089677121.1">
    <property type="nucleotide sequence ID" value="NZ_FNIV01000002.1"/>
</dbReference>
<keyword evidence="3" id="KW-1005">Bacterial flagellum biogenesis</keyword>
<evidence type="ECO:0000256" key="3">
    <source>
        <dbReference type="ARBA" id="ARBA00022795"/>
    </source>
</evidence>
<evidence type="ECO:0000256" key="2">
    <source>
        <dbReference type="ARBA" id="ARBA00022490"/>
    </source>
</evidence>
<dbReference type="STRING" id="419597.SAMN04487957_102266"/>
<feature type="region of interest" description="Disordered" evidence="6">
    <location>
        <begin position="112"/>
        <end position="131"/>
    </location>
</feature>
<evidence type="ECO:0000313" key="7">
    <source>
        <dbReference type="EMBL" id="SDN88137.1"/>
    </source>
</evidence>
<dbReference type="Gene3D" id="1.20.58.380">
    <property type="entry name" value="Flagellar protein flit"/>
    <property type="match status" value="1"/>
</dbReference>
<organism evidence="7 8">
    <name type="scientific">Halomonas shengliensis</name>
    <dbReference type="NCBI Taxonomy" id="419597"/>
    <lineage>
        <taxon>Bacteria</taxon>
        <taxon>Pseudomonadati</taxon>
        <taxon>Pseudomonadota</taxon>
        <taxon>Gammaproteobacteria</taxon>
        <taxon>Oceanospirillales</taxon>
        <taxon>Halomonadaceae</taxon>
        <taxon>Halomonas</taxon>
    </lineage>
</organism>
<keyword evidence="4" id="KW-0143">Chaperone</keyword>
<dbReference type="Proteomes" id="UP000199075">
    <property type="component" value="Unassembled WGS sequence"/>
</dbReference>
<accession>A0A1H0F0E4</accession>
<dbReference type="GO" id="GO:0044781">
    <property type="term" value="P:bacterial-type flagellum organization"/>
    <property type="evidence" value="ECO:0007669"/>
    <property type="project" value="UniProtKB-KW"/>
</dbReference>
<sequence length="131" mass="15216">MTADAPSPQDVVAGYEALLLQTRRMLEATDRQEWETLVSYESDYVLQTRRLRRLDETVPLTDAHRRRKAELIEHILENNLRVRDRLVVRRDELGELIGTTRRQRNLSRAYGVQPVSTAHLHTPTSDDTSHT</sequence>
<keyword evidence="7" id="KW-0282">Flagellum</keyword>
<reference evidence="8" key="1">
    <citation type="submission" date="2016-10" db="EMBL/GenBank/DDBJ databases">
        <authorList>
            <person name="Varghese N."/>
            <person name="Submissions S."/>
        </authorList>
    </citation>
    <scope>NUCLEOTIDE SEQUENCE [LARGE SCALE GENOMIC DNA]</scope>
    <source>
        <strain evidence="8">CGMCC 1.6444</strain>
    </source>
</reference>